<evidence type="ECO:0000259" key="1">
    <source>
        <dbReference type="Pfam" id="PF02223"/>
    </source>
</evidence>
<keyword evidence="3" id="KW-1185">Reference proteome</keyword>
<reference evidence="3" key="1">
    <citation type="submission" date="2019-04" db="EMBL/GenBank/DDBJ databases">
        <title>Nocardioides xinjiangensis sp. nov.</title>
        <authorList>
            <person name="Liu S."/>
        </authorList>
    </citation>
    <scope>NUCLEOTIDE SEQUENCE [LARGE SCALE GENOMIC DNA]</scope>
    <source>
        <strain evidence="3">18</strain>
    </source>
</reference>
<feature type="domain" description="Thymidylate kinase-like" evidence="1">
    <location>
        <begin position="7"/>
        <end position="169"/>
    </location>
</feature>
<evidence type="ECO:0000313" key="2">
    <source>
        <dbReference type="EMBL" id="THV41485.1"/>
    </source>
</evidence>
<name>A0A4S8QEZ1_9ACTN</name>
<dbReference type="InterPro" id="IPR039430">
    <property type="entry name" value="Thymidylate_kin-like_dom"/>
</dbReference>
<dbReference type="EMBL" id="STGY01000043">
    <property type="protein sequence ID" value="THV41485.1"/>
    <property type="molecule type" value="Genomic_DNA"/>
</dbReference>
<sequence length="208" mass="23194">MSMVIAFEGSDGSGKTTLIELTAAILRAKGVEQQVVGKSDGAETRLITQLIQSPDLSYTTATEALLKLAREHQRFAYADRSPVTLLDRGLVSIASVLNAQNIDLEPYRSQFNACLAEVEDYATVYCDISFDRSWERMTRRARETGAPLSKKELRGPEFNRDVHRSIERLCVESTISGPVYRVDTWSKSPEDSASEVATWICQRLSETP</sequence>
<dbReference type="RefSeq" id="WP_136534628.1">
    <property type="nucleotide sequence ID" value="NZ_STGY01000043.1"/>
</dbReference>
<dbReference type="AlphaFoldDB" id="A0A4S8QEZ1"/>
<comment type="caution">
    <text evidence="2">The sequence shown here is derived from an EMBL/GenBank/DDBJ whole genome shotgun (WGS) entry which is preliminary data.</text>
</comment>
<accession>A0A4S8QEZ1</accession>
<reference evidence="2 3" key="2">
    <citation type="submission" date="2019-05" db="EMBL/GenBank/DDBJ databases">
        <title>Glycomyces buryatensis sp. nov.</title>
        <authorList>
            <person name="Nikitina E."/>
        </authorList>
    </citation>
    <scope>NUCLEOTIDE SEQUENCE [LARGE SCALE GENOMIC DNA]</scope>
    <source>
        <strain evidence="2 3">18</strain>
    </source>
</reference>
<organism evidence="2 3">
    <name type="scientific">Glycomyces buryatensis</name>
    <dbReference type="NCBI Taxonomy" id="2570927"/>
    <lineage>
        <taxon>Bacteria</taxon>
        <taxon>Bacillati</taxon>
        <taxon>Actinomycetota</taxon>
        <taxon>Actinomycetes</taxon>
        <taxon>Glycomycetales</taxon>
        <taxon>Glycomycetaceae</taxon>
        <taxon>Glycomyces</taxon>
    </lineage>
</organism>
<evidence type="ECO:0000313" key="3">
    <source>
        <dbReference type="Proteomes" id="UP000308760"/>
    </source>
</evidence>
<dbReference type="Pfam" id="PF02223">
    <property type="entry name" value="Thymidylate_kin"/>
    <property type="match status" value="1"/>
</dbReference>
<dbReference type="SUPFAM" id="SSF52540">
    <property type="entry name" value="P-loop containing nucleoside triphosphate hydrolases"/>
    <property type="match status" value="1"/>
</dbReference>
<dbReference type="Gene3D" id="3.40.50.300">
    <property type="entry name" value="P-loop containing nucleotide triphosphate hydrolases"/>
    <property type="match status" value="1"/>
</dbReference>
<dbReference type="OrthoDB" id="9774907at2"/>
<gene>
    <name evidence="2" type="ORF">FAB82_11200</name>
</gene>
<dbReference type="Proteomes" id="UP000308760">
    <property type="component" value="Unassembled WGS sequence"/>
</dbReference>
<proteinExistence type="predicted"/>
<protein>
    <recommendedName>
        <fullName evidence="1">Thymidylate kinase-like domain-containing protein</fullName>
    </recommendedName>
</protein>
<dbReference type="InterPro" id="IPR027417">
    <property type="entry name" value="P-loop_NTPase"/>
</dbReference>